<protein>
    <submittedName>
        <fullName evidence="2">Uncharacterized protein</fullName>
    </submittedName>
</protein>
<accession>A0ABY5MWA8</accession>
<evidence type="ECO:0000313" key="2">
    <source>
        <dbReference type="EMBL" id="UUR07622.1"/>
    </source>
</evidence>
<keyword evidence="3" id="KW-1185">Reference proteome</keyword>
<reference evidence="2 3" key="1">
    <citation type="submission" date="2022-05" db="EMBL/GenBank/DDBJ databases">
        <title>S8-45 Sphingomonas ultraviolaceadurans.</title>
        <authorList>
            <person name="Liu Y."/>
        </authorList>
    </citation>
    <scope>NUCLEOTIDE SEQUENCE [LARGE SCALE GENOMIC DNA]</scope>
    <source>
        <strain evidence="2 3">S8-45</strain>
    </source>
</reference>
<keyword evidence="1" id="KW-0812">Transmembrane</keyword>
<dbReference type="Proteomes" id="UP000831921">
    <property type="component" value="Chromosome"/>
</dbReference>
<dbReference type="RefSeq" id="WP_249503409.1">
    <property type="nucleotide sequence ID" value="NZ_CP097253.1"/>
</dbReference>
<gene>
    <name evidence="2" type="ORF">M1K48_11875</name>
</gene>
<keyword evidence="1" id="KW-0472">Membrane</keyword>
<evidence type="ECO:0000313" key="3">
    <source>
        <dbReference type="Proteomes" id="UP000831921"/>
    </source>
</evidence>
<feature type="transmembrane region" description="Helical" evidence="1">
    <location>
        <begin position="7"/>
        <end position="31"/>
    </location>
</feature>
<dbReference type="EMBL" id="CP097253">
    <property type="protein sequence ID" value="UUR07622.1"/>
    <property type="molecule type" value="Genomic_DNA"/>
</dbReference>
<feature type="transmembrane region" description="Helical" evidence="1">
    <location>
        <begin position="37"/>
        <end position="57"/>
    </location>
</feature>
<organism evidence="2 3">
    <name type="scientific">Sphingomonas glaciei</name>
    <dbReference type="NCBI Taxonomy" id="2938948"/>
    <lineage>
        <taxon>Bacteria</taxon>
        <taxon>Pseudomonadati</taxon>
        <taxon>Pseudomonadota</taxon>
        <taxon>Alphaproteobacteria</taxon>
        <taxon>Sphingomonadales</taxon>
        <taxon>Sphingomonadaceae</taxon>
        <taxon>Sphingomonas</taxon>
    </lineage>
</organism>
<name>A0ABY5MWA8_9SPHN</name>
<proteinExistence type="predicted"/>
<sequence length="79" mass="8658">MQTLRSILGALAIVSVIFGVPVAATLLAGQFGLSFRLVGWLTLLSMIVLTFQARSIIGRLLVGERKLAPALVRRRRRLN</sequence>
<keyword evidence="1" id="KW-1133">Transmembrane helix</keyword>
<evidence type="ECO:0000256" key="1">
    <source>
        <dbReference type="SAM" id="Phobius"/>
    </source>
</evidence>